<dbReference type="EMBL" id="JBHTCA010000011">
    <property type="protein sequence ID" value="MFC7410044.1"/>
    <property type="molecule type" value="Genomic_DNA"/>
</dbReference>
<evidence type="ECO:0000313" key="2">
    <source>
        <dbReference type="EMBL" id="MFC7410044.1"/>
    </source>
</evidence>
<feature type="region of interest" description="Disordered" evidence="1">
    <location>
        <begin position="65"/>
        <end position="109"/>
    </location>
</feature>
<gene>
    <name evidence="2" type="ORF">ACFQPB_14340</name>
</gene>
<accession>A0ABW2QKW2</accession>
<protein>
    <submittedName>
        <fullName evidence="2">DUF6364 family protein</fullName>
    </submittedName>
</protein>
<dbReference type="Proteomes" id="UP001596501">
    <property type="component" value="Unassembled WGS sequence"/>
</dbReference>
<dbReference type="RefSeq" id="WP_382202919.1">
    <property type="nucleotide sequence ID" value="NZ_JBHTCA010000011.1"/>
</dbReference>
<proteinExistence type="predicted"/>
<name>A0ABW2QKW2_9BURK</name>
<dbReference type="Pfam" id="PF19891">
    <property type="entry name" value="DUF6364"/>
    <property type="match status" value="1"/>
</dbReference>
<evidence type="ECO:0000256" key="1">
    <source>
        <dbReference type="SAM" id="MobiDB-lite"/>
    </source>
</evidence>
<dbReference type="InterPro" id="IPR045944">
    <property type="entry name" value="DUF6364"/>
</dbReference>
<reference evidence="3" key="1">
    <citation type="journal article" date="2019" name="Int. J. Syst. Evol. Microbiol.">
        <title>The Global Catalogue of Microorganisms (GCM) 10K type strain sequencing project: providing services to taxonomists for standard genome sequencing and annotation.</title>
        <authorList>
            <consortium name="The Broad Institute Genomics Platform"/>
            <consortium name="The Broad Institute Genome Sequencing Center for Infectious Disease"/>
            <person name="Wu L."/>
            <person name="Ma J."/>
        </authorList>
    </citation>
    <scope>NUCLEOTIDE SEQUENCE [LARGE SCALE GENOMIC DNA]</scope>
    <source>
        <strain evidence="3">CGMCC 1.12371</strain>
    </source>
</reference>
<feature type="compositionally biased region" description="Basic and acidic residues" evidence="1">
    <location>
        <begin position="74"/>
        <end position="109"/>
    </location>
</feature>
<sequence length="109" mass="12460">MSNLTISVDERYIKQARVRAIQEGTSLSARVREFIAAYAAGTTQPLDGDPTDHLMRMITEVRAQLQQPDAEDEQLPRKTLREEMYEGDFRARARLEAQQERERGSPKAP</sequence>
<organism evidence="2 3">
    <name type="scientific">Hydrogenophaga atypica</name>
    <dbReference type="NCBI Taxonomy" id="249409"/>
    <lineage>
        <taxon>Bacteria</taxon>
        <taxon>Pseudomonadati</taxon>
        <taxon>Pseudomonadota</taxon>
        <taxon>Betaproteobacteria</taxon>
        <taxon>Burkholderiales</taxon>
        <taxon>Comamonadaceae</taxon>
        <taxon>Hydrogenophaga</taxon>
    </lineage>
</organism>
<comment type="caution">
    <text evidence="2">The sequence shown here is derived from an EMBL/GenBank/DDBJ whole genome shotgun (WGS) entry which is preliminary data.</text>
</comment>
<evidence type="ECO:0000313" key="3">
    <source>
        <dbReference type="Proteomes" id="UP001596501"/>
    </source>
</evidence>
<keyword evidence="3" id="KW-1185">Reference proteome</keyword>